<evidence type="ECO:0000256" key="7">
    <source>
        <dbReference type="PROSITE-ProRule" id="PRU10141"/>
    </source>
</evidence>
<reference evidence="11" key="1">
    <citation type="submission" date="2019-07" db="EMBL/GenBank/DDBJ databases">
        <title>De Novo Assembly of kiwifruit Actinidia rufa.</title>
        <authorList>
            <person name="Sugita-Konishi S."/>
            <person name="Sato K."/>
            <person name="Mori E."/>
            <person name="Abe Y."/>
            <person name="Kisaki G."/>
            <person name="Hamano K."/>
            <person name="Suezawa K."/>
            <person name="Otani M."/>
            <person name="Fukuda T."/>
            <person name="Manabe T."/>
            <person name="Gomi K."/>
            <person name="Tabuchi M."/>
            <person name="Akimitsu K."/>
            <person name="Kataoka I."/>
        </authorList>
    </citation>
    <scope>NUCLEOTIDE SEQUENCE [LARGE SCALE GENOMIC DNA]</scope>
    <source>
        <strain evidence="11">cv. Fuchu</strain>
    </source>
</reference>
<sequence>MLWVFNIEEDSPSLASPSRRPPRVPGVSKVNKPSAFHRPSLSANLQGEELYEALTNTHQYISINLHKTSDATLTITMRQAFSLLKATDGFSVANLIGMGGFSSVYKGILDEGENFVAVKVLNLQLHGASKSFFAECEAFKNIKHWNLVKVLTTCSSVDFKGKALIYEFMINWSLEEWLHPKENMDGAYQESRSLNLLHRLNTVIACQRLIIFTITAMNQLFTVI</sequence>
<evidence type="ECO:0000256" key="2">
    <source>
        <dbReference type="ARBA" id="ARBA00022614"/>
    </source>
</evidence>
<evidence type="ECO:0000256" key="8">
    <source>
        <dbReference type="SAM" id="MobiDB-lite"/>
    </source>
</evidence>
<keyword evidence="10" id="KW-0418">Kinase</keyword>
<evidence type="ECO:0000256" key="5">
    <source>
        <dbReference type="ARBA" id="ARBA00022989"/>
    </source>
</evidence>
<evidence type="ECO:0000256" key="3">
    <source>
        <dbReference type="ARBA" id="ARBA00022692"/>
    </source>
</evidence>
<dbReference type="Pfam" id="PF07714">
    <property type="entry name" value="PK_Tyr_Ser-Thr"/>
    <property type="match status" value="1"/>
</dbReference>
<dbReference type="PROSITE" id="PS50011">
    <property type="entry name" value="PROTEIN_KINASE_DOM"/>
    <property type="match status" value="1"/>
</dbReference>
<dbReference type="SUPFAM" id="SSF56112">
    <property type="entry name" value="Protein kinase-like (PK-like)"/>
    <property type="match status" value="1"/>
</dbReference>
<evidence type="ECO:0000313" key="11">
    <source>
        <dbReference type="Proteomes" id="UP000585474"/>
    </source>
</evidence>
<dbReference type="PANTHER" id="PTHR27008:SF499">
    <property type="entry name" value="OS06G0581500 PROTEIN"/>
    <property type="match status" value="1"/>
</dbReference>
<dbReference type="InterPro" id="IPR001245">
    <property type="entry name" value="Ser-Thr/Tyr_kinase_cat_dom"/>
</dbReference>
<dbReference type="InterPro" id="IPR000719">
    <property type="entry name" value="Prot_kinase_dom"/>
</dbReference>
<dbReference type="GO" id="GO:0005524">
    <property type="term" value="F:ATP binding"/>
    <property type="evidence" value="ECO:0007669"/>
    <property type="project" value="UniProtKB-UniRule"/>
</dbReference>
<accession>A0A7J0DR52</accession>
<evidence type="ECO:0000259" key="9">
    <source>
        <dbReference type="PROSITE" id="PS50011"/>
    </source>
</evidence>
<comment type="subcellular location">
    <subcellularLocation>
        <location evidence="1">Membrane</location>
    </subcellularLocation>
</comment>
<evidence type="ECO:0000313" key="10">
    <source>
        <dbReference type="EMBL" id="GFS40357.1"/>
    </source>
</evidence>
<keyword evidence="6" id="KW-0472">Membrane</keyword>
<feature type="domain" description="Protein kinase" evidence="9">
    <location>
        <begin position="90"/>
        <end position="224"/>
    </location>
</feature>
<dbReference type="AlphaFoldDB" id="A0A7J0DR52"/>
<name>A0A7J0DR52_9ERIC</name>
<keyword evidence="7" id="KW-0547">Nucleotide-binding</keyword>
<feature type="region of interest" description="Disordered" evidence="8">
    <location>
        <begin position="11"/>
        <end position="31"/>
    </location>
</feature>
<keyword evidence="7" id="KW-0067">ATP-binding</keyword>
<keyword evidence="10" id="KW-0808">Transferase</keyword>
<dbReference type="GO" id="GO:0016020">
    <property type="term" value="C:membrane"/>
    <property type="evidence" value="ECO:0007669"/>
    <property type="project" value="UniProtKB-SubCell"/>
</dbReference>
<dbReference type="PANTHER" id="PTHR27008">
    <property type="entry name" value="OS04G0122200 PROTEIN"/>
    <property type="match status" value="1"/>
</dbReference>
<gene>
    <name evidence="10" type="ORF">Acr_00g0068080</name>
</gene>
<dbReference type="InterPro" id="IPR017441">
    <property type="entry name" value="Protein_kinase_ATP_BS"/>
</dbReference>
<keyword evidence="4" id="KW-0677">Repeat</keyword>
<dbReference type="GO" id="GO:0004672">
    <property type="term" value="F:protein kinase activity"/>
    <property type="evidence" value="ECO:0007669"/>
    <property type="project" value="InterPro"/>
</dbReference>
<dbReference type="OrthoDB" id="676979at2759"/>
<keyword evidence="3" id="KW-0812">Transmembrane</keyword>
<evidence type="ECO:0000256" key="1">
    <source>
        <dbReference type="ARBA" id="ARBA00004370"/>
    </source>
</evidence>
<evidence type="ECO:0000256" key="6">
    <source>
        <dbReference type="ARBA" id="ARBA00023136"/>
    </source>
</evidence>
<keyword evidence="2" id="KW-0433">Leucine-rich repeat</keyword>
<keyword evidence="11" id="KW-1185">Reference proteome</keyword>
<dbReference type="Gene3D" id="3.30.200.20">
    <property type="entry name" value="Phosphorylase Kinase, domain 1"/>
    <property type="match status" value="1"/>
</dbReference>
<comment type="caution">
    <text evidence="10">The sequence shown here is derived from an EMBL/GenBank/DDBJ whole genome shotgun (WGS) entry which is preliminary data.</text>
</comment>
<dbReference type="EMBL" id="BJWL01000347">
    <property type="protein sequence ID" value="GFS40357.1"/>
    <property type="molecule type" value="Genomic_DNA"/>
</dbReference>
<dbReference type="Proteomes" id="UP000585474">
    <property type="component" value="Unassembled WGS sequence"/>
</dbReference>
<proteinExistence type="predicted"/>
<evidence type="ECO:0000256" key="4">
    <source>
        <dbReference type="ARBA" id="ARBA00022737"/>
    </source>
</evidence>
<protein>
    <submittedName>
        <fullName evidence="10">Leucine-rich repeat protein kinase family protein</fullName>
    </submittedName>
</protein>
<dbReference type="InterPro" id="IPR011009">
    <property type="entry name" value="Kinase-like_dom_sf"/>
</dbReference>
<organism evidence="10 11">
    <name type="scientific">Actinidia rufa</name>
    <dbReference type="NCBI Taxonomy" id="165716"/>
    <lineage>
        <taxon>Eukaryota</taxon>
        <taxon>Viridiplantae</taxon>
        <taxon>Streptophyta</taxon>
        <taxon>Embryophyta</taxon>
        <taxon>Tracheophyta</taxon>
        <taxon>Spermatophyta</taxon>
        <taxon>Magnoliopsida</taxon>
        <taxon>eudicotyledons</taxon>
        <taxon>Gunneridae</taxon>
        <taxon>Pentapetalae</taxon>
        <taxon>asterids</taxon>
        <taxon>Ericales</taxon>
        <taxon>Actinidiaceae</taxon>
        <taxon>Actinidia</taxon>
    </lineage>
</organism>
<keyword evidence="5" id="KW-1133">Transmembrane helix</keyword>
<feature type="binding site" evidence="7">
    <location>
        <position position="119"/>
    </location>
    <ligand>
        <name>ATP</name>
        <dbReference type="ChEBI" id="CHEBI:30616"/>
    </ligand>
</feature>
<dbReference type="InterPro" id="IPR051809">
    <property type="entry name" value="Plant_receptor-like_S/T_kinase"/>
</dbReference>
<dbReference type="PROSITE" id="PS00107">
    <property type="entry name" value="PROTEIN_KINASE_ATP"/>
    <property type="match status" value="1"/>
</dbReference>